<evidence type="ECO:0008006" key="4">
    <source>
        <dbReference type="Google" id="ProtNLM"/>
    </source>
</evidence>
<comment type="caution">
    <text evidence="2">The sequence shown here is derived from an EMBL/GenBank/DDBJ whole genome shotgun (WGS) entry which is preliminary data.</text>
</comment>
<keyword evidence="3" id="KW-1185">Reference proteome</keyword>
<evidence type="ECO:0000313" key="2">
    <source>
        <dbReference type="EMBL" id="MFG1371473.1"/>
    </source>
</evidence>
<proteinExistence type="predicted"/>
<name>A0ABW6ZRY2_9HYPH</name>
<reference evidence="2 3" key="1">
    <citation type="submission" date="2024-02" db="EMBL/GenBank/DDBJ databases">
        <title>Expansion and revision of Xanthobacter and proposal of Roseixanthobacter gen. nov.</title>
        <authorList>
            <person name="Soltysiak M.P.M."/>
            <person name="Jalihal A."/>
            <person name="Ory A."/>
            <person name="Chrisophersen C."/>
            <person name="Lee A.D."/>
            <person name="Boulton J."/>
            <person name="Springer M."/>
        </authorList>
    </citation>
    <scope>NUCLEOTIDE SEQUENCE [LARGE SCALE GENOMIC DNA]</scope>
    <source>
        <strain evidence="2 3">23A</strain>
    </source>
</reference>
<dbReference type="Proteomes" id="UP001604002">
    <property type="component" value="Unassembled WGS sequence"/>
</dbReference>
<evidence type="ECO:0000313" key="3">
    <source>
        <dbReference type="Proteomes" id="UP001604002"/>
    </source>
</evidence>
<protein>
    <recommendedName>
        <fullName evidence="4">Lipoprotein</fullName>
    </recommendedName>
</protein>
<feature type="region of interest" description="Disordered" evidence="1">
    <location>
        <begin position="59"/>
        <end position="84"/>
    </location>
</feature>
<organism evidence="2 3">
    <name type="scientific">Xanthobacter oligotrophicus</name>
    <dbReference type="NCBI Taxonomy" id="2607286"/>
    <lineage>
        <taxon>Bacteria</taxon>
        <taxon>Pseudomonadati</taxon>
        <taxon>Pseudomonadota</taxon>
        <taxon>Alphaproteobacteria</taxon>
        <taxon>Hyphomicrobiales</taxon>
        <taxon>Xanthobacteraceae</taxon>
        <taxon>Xanthobacter</taxon>
    </lineage>
</organism>
<dbReference type="RefSeq" id="WP_393991454.1">
    <property type="nucleotide sequence ID" value="NZ_JBAFVH010000002.1"/>
</dbReference>
<accession>A0ABW6ZRY2</accession>
<evidence type="ECO:0000256" key="1">
    <source>
        <dbReference type="SAM" id="MobiDB-lite"/>
    </source>
</evidence>
<gene>
    <name evidence="2" type="ORF">V5F32_04785</name>
</gene>
<dbReference type="EMBL" id="JBAFVH010000002">
    <property type="protein sequence ID" value="MFG1371473.1"/>
    <property type="molecule type" value="Genomic_DNA"/>
</dbReference>
<sequence>MLSCVAVLAAGCVTTGSGTAPRVECRGREPIPITEEQADKEAPEILAPKVAHNENLERECGVKPPNPRGQVKAKAAVKTNGGGR</sequence>